<evidence type="ECO:0000313" key="2">
    <source>
        <dbReference type="Proteomes" id="UP001604277"/>
    </source>
</evidence>
<keyword evidence="2" id="KW-1185">Reference proteome</keyword>
<gene>
    <name evidence="1" type="ORF">Fot_02871</name>
</gene>
<accession>A0ABD1X835</accession>
<sequence>MALGRGQVMMKAVLFNEFATDAPTCARVMHLKIQSTNALRFSRFSLVRLDQRTGGHPRSVVQVFELWGWTATSYKKPKASYFQLFHVHYKTQVHSKRSFQLVLKPEIRKCFSAKVTH</sequence>
<dbReference type="EMBL" id="JBFOLJ010000001">
    <property type="protein sequence ID" value="KAL2558132.1"/>
    <property type="molecule type" value="Genomic_DNA"/>
</dbReference>
<proteinExistence type="predicted"/>
<reference evidence="2" key="1">
    <citation type="submission" date="2024-07" db="EMBL/GenBank/DDBJ databases">
        <title>Two chromosome-level genome assemblies of Korean endemic species Abeliophyllum distichum and Forsythia ovata (Oleaceae).</title>
        <authorList>
            <person name="Jang H."/>
        </authorList>
    </citation>
    <scope>NUCLEOTIDE SEQUENCE [LARGE SCALE GENOMIC DNA]</scope>
</reference>
<comment type="caution">
    <text evidence="1">The sequence shown here is derived from an EMBL/GenBank/DDBJ whole genome shotgun (WGS) entry which is preliminary data.</text>
</comment>
<name>A0ABD1X835_9LAMI</name>
<protein>
    <submittedName>
        <fullName evidence="1">Uncharacterized protein</fullName>
    </submittedName>
</protein>
<organism evidence="1 2">
    <name type="scientific">Forsythia ovata</name>
    <dbReference type="NCBI Taxonomy" id="205694"/>
    <lineage>
        <taxon>Eukaryota</taxon>
        <taxon>Viridiplantae</taxon>
        <taxon>Streptophyta</taxon>
        <taxon>Embryophyta</taxon>
        <taxon>Tracheophyta</taxon>
        <taxon>Spermatophyta</taxon>
        <taxon>Magnoliopsida</taxon>
        <taxon>eudicotyledons</taxon>
        <taxon>Gunneridae</taxon>
        <taxon>Pentapetalae</taxon>
        <taxon>asterids</taxon>
        <taxon>lamiids</taxon>
        <taxon>Lamiales</taxon>
        <taxon>Oleaceae</taxon>
        <taxon>Forsythieae</taxon>
        <taxon>Forsythia</taxon>
    </lineage>
</organism>
<dbReference type="Proteomes" id="UP001604277">
    <property type="component" value="Unassembled WGS sequence"/>
</dbReference>
<dbReference type="AlphaFoldDB" id="A0ABD1X835"/>
<evidence type="ECO:0000313" key="1">
    <source>
        <dbReference type="EMBL" id="KAL2558132.1"/>
    </source>
</evidence>